<evidence type="ECO:0000313" key="1">
    <source>
        <dbReference type="EMBL" id="CAI4033812.1"/>
    </source>
</evidence>
<dbReference type="InterPro" id="IPR029063">
    <property type="entry name" value="SAM-dependent_MTases_sf"/>
</dbReference>
<protein>
    <submittedName>
        <fullName evidence="1">Uncharacterized protein</fullName>
    </submittedName>
</protein>
<dbReference type="EMBL" id="OX365700">
    <property type="protein sequence ID" value="CAI4033812.1"/>
    <property type="molecule type" value="Genomic_DNA"/>
</dbReference>
<name>A0AA86T925_9BACT</name>
<dbReference type="Proteomes" id="UP001179121">
    <property type="component" value="Chromosome"/>
</dbReference>
<evidence type="ECO:0000313" key="2">
    <source>
        <dbReference type="Proteomes" id="UP001179121"/>
    </source>
</evidence>
<dbReference type="Gene3D" id="3.40.50.150">
    <property type="entry name" value="Vaccinia Virus protein VP39"/>
    <property type="match status" value="1"/>
</dbReference>
<reference evidence="1" key="1">
    <citation type="submission" date="2022-10" db="EMBL/GenBank/DDBJ databases">
        <authorList>
            <person name="Koch H."/>
        </authorList>
    </citation>
    <scope>NUCLEOTIDE SEQUENCE</scope>
    <source>
        <strain evidence="1">DNF</strain>
    </source>
</reference>
<accession>A0AA86T925</accession>
<keyword evidence="2" id="KW-1185">Reference proteome</keyword>
<dbReference type="AlphaFoldDB" id="A0AA86T925"/>
<dbReference type="SUPFAM" id="SSF53335">
    <property type="entry name" value="S-adenosyl-L-methionine-dependent methyltransferases"/>
    <property type="match status" value="1"/>
</dbReference>
<sequence>MTASSPGIRSHIPKAEHPALFDNLHRWVRPGGPVLLSLGGSDGEFTDRMFNVEFSYSGHAPDVAAVLLREAGFDILLWEIDDPSSRGHLSVLCRKTARP</sequence>
<dbReference type="KEGG" id="nti:DNFV4_04254"/>
<gene>
    <name evidence="1" type="ORF">DNFV4_04254</name>
</gene>
<proteinExistence type="predicted"/>
<organism evidence="1 2">
    <name type="scientific">Nitrospira tepida</name>
    <dbReference type="NCBI Taxonomy" id="2973512"/>
    <lineage>
        <taxon>Bacteria</taxon>
        <taxon>Pseudomonadati</taxon>
        <taxon>Nitrospirota</taxon>
        <taxon>Nitrospiria</taxon>
        <taxon>Nitrospirales</taxon>
        <taxon>Nitrospiraceae</taxon>
        <taxon>Nitrospira</taxon>
    </lineage>
</organism>